<accession>A0ABS4INC6</accession>
<feature type="chain" id="PRO_5046778227" evidence="4">
    <location>
        <begin position="28"/>
        <end position="544"/>
    </location>
</feature>
<protein>
    <submittedName>
        <fullName evidence="5">ABC-type glycerol-3-phosphate transport system substrate-binding protein</fullName>
    </submittedName>
</protein>
<evidence type="ECO:0000256" key="4">
    <source>
        <dbReference type="SAM" id="SignalP"/>
    </source>
</evidence>
<gene>
    <name evidence="5" type="ORF">J2Z66_000618</name>
</gene>
<keyword evidence="4" id="KW-0732">Signal</keyword>
<organism evidence="5 6">
    <name type="scientific">Paenibacillus eucommiae</name>
    <dbReference type="NCBI Taxonomy" id="1355755"/>
    <lineage>
        <taxon>Bacteria</taxon>
        <taxon>Bacillati</taxon>
        <taxon>Bacillota</taxon>
        <taxon>Bacilli</taxon>
        <taxon>Bacillales</taxon>
        <taxon>Paenibacillaceae</taxon>
        <taxon>Paenibacillus</taxon>
    </lineage>
</organism>
<comment type="similarity">
    <text evidence="1">Belongs to the bacterial solute-binding protein 1 family.</text>
</comment>
<feature type="compositionally biased region" description="Basic and acidic residues" evidence="3">
    <location>
        <begin position="50"/>
        <end position="63"/>
    </location>
</feature>
<feature type="signal peptide" evidence="4">
    <location>
        <begin position="1"/>
        <end position="27"/>
    </location>
</feature>
<feature type="compositionally biased region" description="Polar residues" evidence="3">
    <location>
        <begin position="32"/>
        <end position="49"/>
    </location>
</feature>
<dbReference type="Gene3D" id="3.40.190.10">
    <property type="entry name" value="Periplasmic binding protein-like II"/>
    <property type="match status" value="2"/>
</dbReference>
<evidence type="ECO:0000256" key="3">
    <source>
        <dbReference type="SAM" id="MobiDB-lite"/>
    </source>
</evidence>
<dbReference type="SUPFAM" id="SSF53850">
    <property type="entry name" value="Periplasmic binding protein-like II"/>
    <property type="match status" value="1"/>
</dbReference>
<dbReference type="InterPro" id="IPR050490">
    <property type="entry name" value="Bact_solute-bd_prot1"/>
</dbReference>
<feature type="region of interest" description="Disordered" evidence="3">
    <location>
        <begin position="32"/>
        <end position="63"/>
    </location>
</feature>
<evidence type="ECO:0000313" key="6">
    <source>
        <dbReference type="Proteomes" id="UP001519287"/>
    </source>
</evidence>
<dbReference type="EMBL" id="JAGGLB010000002">
    <property type="protein sequence ID" value="MBP1989023.1"/>
    <property type="molecule type" value="Genomic_DNA"/>
</dbReference>
<evidence type="ECO:0000256" key="1">
    <source>
        <dbReference type="ARBA" id="ARBA00008520"/>
    </source>
</evidence>
<dbReference type="PANTHER" id="PTHR43649:SF29">
    <property type="entry name" value="OSMOPROTECTIVE COMPOUNDS-BINDING PROTEIN GGTB"/>
    <property type="match status" value="1"/>
</dbReference>
<dbReference type="PANTHER" id="PTHR43649">
    <property type="entry name" value="ARABINOSE-BINDING PROTEIN-RELATED"/>
    <property type="match status" value="1"/>
</dbReference>
<dbReference type="PROSITE" id="PS51257">
    <property type="entry name" value="PROKAR_LIPOPROTEIN"/>
    <property type="match status" value="1"/>
</dbReference>
<reference evidence="5 6" key="1">
    <citation type="submission" date="2021-03" db="EMBL/GenBank/DDBJ databases">
        <title>Genomic Encyclopedia of Type Strains, Phase IV (KMG-IV): sequencing the most valuable type-strain genomes for metagenomic binning, comparative biology and taxonomic classification.</title>
        <authorList>
            <person name="Goeker M."/>
        </authorList>
    </citation>
    <scope>NUCLEOTIDE SEQUENCE [LARGE SCALE GENOMIC DNA]</scope>
    <source>
        <strain evidence="5 6">DSM 26048</strain>
    </source>
</reference>
<evidence type="ECO:0000313" key="5">
    <source>
        <dbReference type="EMBL" id="MBP1989023.1"/>
    </source>
</evidence>
<keyword evidence="2" id="KW-0813">Transport</keyword>
<name>A0ABS4INC6_9BACL</name>
<dbReference type="Proteomes" id="UP001519287">
    <property type="component" value="Unassembled WGS sequence"/>
</dbReference>
<comment type="caution">
    <text evidence="5">The sequence shown here is derived from an EMBL/GenBank/DDBJ whole genome shotgun (WGS) entry which is preliminary data.</text>
</comment>
<proteinExistence type="inferred from homology"/>
<sequence length="544" mass="61904">MKGLKKGLKNGFKTGMLIFLALTFLLAACSSNKESGSTPQPSDSTTKPEQTGEGKGDTPKGEKIKLNWLVPSQPNTNLPDPNKDFVKKMIEEKFNVELKLDYMIAGQDFINKTNLLLASTPPDMWRDGTPDGGNQYALDGLLADLTPFVTPETMPNYYKYWTTEKELKAYQVQNKFFRAPVPFDRNIYRTYYIRKDWLDNLKLEVPTSYDEYVDVLRKFRNDDPDGNKKKDTYGFTTAGGGATIGLDWPEYIHQGLTFPRKIENNQYVDMQTDARVEQVIDDITKRIAEDLIDPDWFLNKAPQHIEKAIQGKAGVILGSTANFALDSNPQGIEVRTKQLYPNANWVPMNIFPDSPMAVKPSPAGPFLFAKQVAEKDPEKVKRSIEILDWLASEEGYLLTHYGVEGQHYTREGSTIKLNVDAFTTDVIKQGDFLQIWQFFTPFEAPQIFNLSVLDPRQTDRDRDILQFFLKTKLNENEGVSFIPPQGFDLAGFRKRQSELQVKAILEDKSGKNWPQYREELMTKYKGNDLFGAYTEILRAAGAIK</sequence>
<evidence type="ECO:0000256" key="2">
    <source>
        <dbReference type="ARBA" id="ARBA00022448"/>
    </source>
</evidence>
<dbReference type="RefSeq" id="WP_209969811.1">
    <property type="nucleotide sequence ID" value="NZ_JAGGLB010000002.1"/>
</dbReference>
<keyword evidence="6" id="KW-1185">Reference proteome</keyword>